<feature type="region of interest" description="Disordered" evidence="1">
    <location>
        <begin position="23"/>
        <end position="50"/>
    </location>
</feature>
<evidence type="ECO:0000256" key="1">
    <source>
        <dbReference type="SAM" id="MobiDB-lite"/>
    </source>
</evidence>
<evidence type="ECO:0000313" key="3">
    <source>
        <dbReference type="EMBL" id="MBC2769971.1"/>
    </source>
</evidence>
<feature type="chain" id="PRO_5032308858" evidence="2">
    <location>
        <begin position="24"/>
        <end position="203"/>
    </location>
</feature>
<proteinExistence type="predicted"/>
<feature type="signal peptide" evidence="2">
    <location>
        <begin position="1"/>
        <end position="23"/>
    </location>
</feature>
<feature type="compositionally biased region" description="Polar residues" evidence="1">
    <location>
        <begin position="24"/>
        <end position="40"/>
    </location>
</feature>
<organism evidence="3 4">
    <name type="scientific">Pusillimonas minor</name>
    <dbReference type="NCBI Taxonomy" id="2697024"/>
    <lineage>
        <taxon>Bacteria</taxon>
        <taxon>Pseudomonadati</taxon>
        <taxon>Pseudomonadota</taxon>
        <taxon>Betaproteobacteria</taxon>
        <taxon>Burkholderiales</taxon>
        <taxon>Alcaligenaceae</taxon>
        <taxon>Pusillimonas</taxon>
    </lineage>
</organism>
<comment type="caution">
    <text evidence="3">The sequence shown here is derived from an EMBL/GenBank/DDBJ whole genome shotgun (WGS) entry which is preliminary data.</text>
</comment>
<sequence length="203" mass="22068">MRSFLLTAMCLAQLGWGAAAAQATDTRPSGPASGQRQTLQVAGGKPASAPRNLVLPEPALGDWSALSKTAVAITGDVSLQGNVLVFDGTTRYRIEPTKDIGRPGGSLEITGLPFYRLRLIDHKRVPVSRLKRPVYLRNGNPLCGDDNTYLYAQFQTHDVRDVNNAVLSIHIFEPPKSAARQRPHYCAAYNYLRVVPEESGPAT</sequence>
<evidence type="ECO:0000313" key="4">
    <source>
        <dbReference type="Proteomes" id="UP000545386"/>
    </source>
</evidence>
<evidence type="ECO:0000256" key="2">
    <source>
        <dbReference type="SAM" id="SignalP"/>
    </source>
</evidence>
<dbReference type="Proteomes" id="UP000545386">
    <property type="component" value="Unassembled WGS sequence"/>
</dbReference>
<name>A0A842HRU5_9BURK</name>
<dbReference type="RefSeq" id="WP_185779678.1">
    <property type="nucleotide sequence ID" value="NZ_JACJUU010000005.1"/>
</dbReference>
<accession>A0A842HRU5</accession>
<keyword evidence="4" id="KW-1185">Reference proteome</keyword>
<dbReference type="EMBL" id="JACJUU010000005">
    <property type="protein sequence ID" value="MBC2769971.1"/>
    <property type="molecule type" value="Genomic_DNA"/>
</dbReference>
<dbReference type="AlphaFoldDB" id="A0A842HRU5"/>
<gene>
    <name evidence="3" type="ORF">GTU67_08610</name>
</gene>
<keyword evidence="2" id="KW-0732">Signal</keyword>
<reference evidence="3 4" key="1">
    <citation type="submission" date="2020-08" db="EMBL/GenBank/DDBJ databases">
        <title>Paraeoetvoesia sp. YC-7-48 draft genome sequence.</title>
        <authorList>
            <person name="Yao L."/>
        </authorList>
    </citation>
    <scope>NUCLEOTIDE SEQUENCE [LARGE SCALE GENOMIC DNA]</scope>
    <source>
        <strain evidence="4">YC-7-48</strain>
    </source>
</reference>
<protein>
    <submittedName>
        <fullName evidence="3">Uncharacterized protein</fullName>
    </submittedName>
</protein>